<reference evidence="2" key="2">
    <citation type="journal article" date="2015" name="Data Brief">
        <title>Shoot transcriptome of the giant reed, Arundo donax.</title>
        <authorList>
            <person name="Barrero R.A."/>
            <person name="Guerrero F.D."/>
            <person name="Moolhuijzen P."/>
            <person name="Goolsby J.A."/>
            <person name="Tidwell J."/>
            <person name="Bellgard S.E."/>
            <person name="Bellgard M.I."/>
        </authorList>
    </citation>
    <scope>NUCLEOTIDE SEQUENCE</scope>
    <source>
        <tissue evidence="2">Shoot tissue taken approximately 20 cm above the soil surface</tissue>
    </source>
</reference>
<protein>
    <submittedName>
        <fullName evidence="2">Uncharacterized protein</fullName>
    </submittedName>
</protein>
<sequence length="40" mass="4716">MLFPPFQEPNLTKPKIHQAMNPNPNYQSRLQLPLPDRSTR</sequence>
<dbReference type="EMBL" id="GBRH01239303">
    <property type="protein sequence ID" value="JAD58592.1"/>
    <property type="molecule type" value="Transcribed_RNA"/>
</dbReference>
<feature type="region of interest" description="Disordered" evidence="1">
    <location>
        <begin position="1"/>
        <end position="40"/>
    </location>
</feature>
<evidence type="ECO:0000313" key="2">
    <source>
        <dbReference type="EMBL" id="JAD58592.1"/>
    </source>
</evidence>
<proteinExistence type="predicted"/>
<name>A0A0A9QPM7_ARUDO</name>
<accession>A0A0A9QPM7</accession>
<reference evidence="2" key="1">
    <citation type="submission" date="2014-09" db="EMBL/GenBank/DDBJ databases">
        <authorList>
            <person name="Magalhaes I.L.F."/>
            <person name="Oliveira U."/>
            <person name="Santos F.R."/>
            <person name="Vidigal T.H.D.A."/>
            <person name="Brescovit A.D."/>
            <person name="Santos A.J."/>
        </authorList>
    </citation>
    <scope>NUCLEOTIDE SEQUENCE</scope>
    <source>
        <tissue evidence="2">Shoot tissue taken approximately 20 cm above the soil surface</tissue>
    </source>
</reference>
<feature type="compositionally biased region" description="Polar residues" evidence="1">
    <location>
        <begin position="20"/>
        <end position="30"/>
    </location>
</feature>
<evidence type="ECO:0000256" key="1">
    <source>
        <dbReference type="SAM" id="MobiDB-lite"/>
    </source>
</evidence>
<organism evidence="2">
    <name type="scientific">Arundo donax</name>
    <name type="common">Giant reed</name>
    <name type="synonym">Donax arundinaceus</name>
    <dbReference type="NCBI Taxonomy" id="35708"/>
    <lineage>
        <taxon>Eukaryota</taxon>
        <taxon>Viridiplantae</taxon>
        <taxon>Streptophyta</taxon>
        <taxon>Embryophyta</taxon>
        <taxon>Tracheophyta</taxon>
        <taxon>Spermatophyta</taxon>
        <taxon>Magnoliopsida</taxon>
        <taxon>Liliopsida</taxon>
        <taxon>Poales</taxon>
        <taxon>Poaceae</taxon>
        <taxon>PACMAD clade</taxon>
        <taxon>Arundinoideae</taxon>
        <taxon>Arundineae</taxon>
        <taxon>Arundo</taxon>
    </lineage>
</organism>
<dbReference type="AlphaFoldDB" id="A0A0A9QPM7"/>